<accession>A0A8S0YTG8</accession>
<sequence length="66" mass="7598">MSVANNLVVNREQEEHNICIRRTQQQHFGTDDVRVQNEEDLVFVKDYCGLDEQAKGTGSKIEFLTT</sequence>
<evidence type="ECO:0000313" key="2">
    <source>
        <dbReference type="Proteomes" id="UP000494106"/>
    </source>
</evidence>
<proteinExistence type="predicted"/>
<reference evidence="1 2" key="1">
    <citation type="submission" date="2020-04" db="EMBL/GenBank/DDBJ databases">
        <authorList>
            <person name="Wallbank WR R."/>
            <person name="Pardo Diaz C."/>
            <person name="Kozak K."/>
            <person name="Martin S."/>
            <person name="Jiggins C."/>
            <person name="Moest M."/>
            <person name="Warren A I."/>
            <person name="Byers J.R.P. K."/>
            <person name="Montejo-Kovacevich G."/>
            <person name="Yen C E."/>
        </authorList>
    </citation>
    <scope>NUCLEOTIDE SEQUENCE [LARGE SCALE GENOMIC DNA]</scope>
</reference>
<name>A0A8S0YTG8_ARCPL</name>
<dbReference type="AlphaFoldDB" id="A0A8S0YTG8"/>
<dbReference type="Proteomes" id="UP000494106">
    <property type="component" value="Unassembled WGS sequence"/>
</dbReference>
<dbReference type="EMBL" id="CADEBC010000123">
    <property type="protein sequence ID" value="CAB3223045.1"/>
    <property type="molecule type" value="Genomic_DNA"/>
</dbReference>
<gene>
    <name evidence="1" type="ORF">APLA_LOCUS1457</name>
</gene>
<comment type="caution">
    <text evidence="1">The sequence shown here is derived from an EMBL/GenBank/DDBJ whole genome shotgun (WGS) entry which is preliminary data.</text>
</comment>
<evidence type="ECO:0000313" key="1">
    <source>
        <dbReference type="EMBL" id="CAB3223045.1"/>
    </source>
</evidence>
<protein>
    <submittedName>
        <fullName evidence="1">Uncharacterized protein</fullName>
    </submittedName>
</protein>
<organism evidence="1 2">
    <name type="scientific">Arctia plantaginis</name>
    <name type="common">Wood tiger moth</name>
    <name type="synonym">Phalaena plantaginis</name>
    <dbReference type="NCBI Taxonomy" id="874455"/>
    <lineage>
        <taxon>Eukaryota</taxon>
        <taxon>Metazoa</taxon>
        <taxon>Ecdysozoa</taxon>
        <taxon>Arthropoda</taxon>
        <taxon>Hexapoda</taxon>
        <taxon>Insecta</taxon>
        <taxon>Pterygota</taxon>
        <taxon>Neoptera</taxon>
        <taxon>Endopterygota</taxon>
        <taxon>Lepidoptera</taxon>
        <taxon>Glossata</taxon>
        <taxon>Ditrysia</taxon>
        <taxon>Noctuoidea</taxon>
        <taxon>Erebidae</taxon>
        <taxon>Arctiinae</taxon>
        <taxon>Arctia</taxon>
    </lineage>
</organism>
<keyword evidence="2" id="KW-1185">Reference proteome</keyword>